<evidence type="ECO:0000313" key="3">
    <source>
        <dbReference type="WBParaSite" id="scf7180000424818.g14073"/>
    </source>
</evidence>
<sequence length="462" mass="51116">MGSKFLLGNILAFGICFDIVMSTNCPAPLTNTRNSESNSNSQAHRECNIGPICDCYATTTTSNVPTTTTASTTTSTAASLATGASGVSLDTSSAASLAPANVTTINYIYLNNSVTQSANSYSTSNSTSGSCPCVLVTELRRIKFLRLNFDQQNRFEVCIREIEIELLDVTLTLSVKVIRCAYHLKLFFANNADIEPLIECEQITGWGRIFEFILAGFSFNADNMKLVIVPVDNIGNSALTAAMENATANDKCGNGTTAIVLTWTKWLKGSALKMMMTGQLSENMPYRYGSSPILRYNAPPAVWQAILNAYMPGFGTVQQYLTYCDMCTNNNVTVYNQTVPQDYAHCCKPDKNNNTELVQAIDLDLKPLLTSMQIMSLNSYRNSIVNCIYKLFFNDYVSAYQCCIPYIKNCFLNNPQPRGLLMKTILWPELEQQISEIINQNISRSDTDVTFYSATSDWNENN</sequence>
<protein>
    <submittedName>
        <fullName evidence="3">Uncharacterized protein</fullName>
    </submittedName>
</protein>
<dbReference type="Proteomes" id="UP000887560">
    <property type="component" value="Unplaced"/>
</dbReference>
<name>A0A915PAU2_9BILA</name>
<proteinExistence type="predicted"/>
<keyword evidence="2" id="KW-1185">Reference proteome</keyword>
<organism evidence="2 3">
    <name type="scientific">Meloidogyne floridensis</name>
    <dbReference type="NCBI Taxonomy" id="298350"/>
    <lineage>
        <taxon>Eukaryota</taxon>
        <taxon>Metazoa</taxon>
        <taxon>Ecdysozoa</taxon>
        <taxon>Nematoda</taxon>
        <taxon>Chromadorea</taxon>
        <taxon>Rhabditida</taxon>
        <taxon>Tylenchina</taxon>
        <taxon>Tylenchomorpha</taxon>
        <taxon>Tylenchoidea</taxon>
        <taxon>Meloidogynidae</taxon>
        <taxon>Meloidogyninae</taxon>
        <taxon>Meloidogyne</taxon>
    </lineage>
</organism>
<evidence type="ECO:0000256" key="1">
    <source>
        <dbReference type="SAM" id="SignalP"/>
    </source>
</evidence>
<dbReference type="WBParaSite" id="scf7180000424818.g14073">
    <property type="protein sequence ID" value="scf7180000424818.g14073"/>
    <property type="gene ID" value="scf7180000424818.g14073"/>
</dbReference>
<reference evidence="3" key="1">
    <citation type="submission" date="2022-11" db="UniProtKB">
        <authorList>
            <consortium name="WormBaseParasite"/>
        </authorList>
    </citation>
    <scope>IDENTIFICATION</scope>
</reference>
<evidence type="ECO:0000313" key="2">
    <source>
        <dbReference type="Proteomes" id="UP000887560"/>
    </source>
</evidence>
<accession>A0A915PAU2</accession>
<keyword evidence="1" id="KW-0732">Signal</keyword>
<feature type="signal peptide" evidence="1">
    <location>
        <begin position="1"/>
        <end position="22"/>
    </location>
</feature>
<dbReference type="AlphaFoldDB" id="A0A915PAU2"/>
<feature type="chain" id="PRO_5037426181" evidence="1">
    <location>
        <begin position="23"/>
        <end position="462"/>
    </location>
</feature>